<reference evidence="7" key="1">
    <citation type="submission" date="2021-02" db="EMBL/GenBank/DDBJ databases">
        <authorList>
            <person name="Nowell W R."/>
        </authorList>
    </citation>
    <scope>NUCLEOTIDE SEQUENCE</scope>
</reference>
<evidence type="ECO:0000259" key="6">
    <source>
        <dbReference type="Pfam" id="PF00003"/>
    </source>
</evidence>
<comment type="caution">
    <text evidence="7">The sequence shown here is derived from an EMBL/GenBank/DDBJ whole genome shotgun (WGS) entry which is preliminary data.</text>
</comment>
<dbReference type="EMBL" id="CAJNOQ010018141">
    <property type="protein sequence ID" value="CAF1419711.1"/>
    <property type="molecule type" value="Genomic_DNA"/>
</dbReference>
<organism evidence="7 9">
    <name type="scientific">Didymodactylos carnosus</name>
    <dbReference type="NCBI Taxonomy" id="1234261"/>
    <lineage>
        <taxon>Eukaryota</taxon>
        <taxon>Metazoa</taxon>
        <taxon>Spiralia</taxon>
        <taxon>Gnathifera</taxon>
        <taxon>Rotifera</taxon>
        <taxon>Eurotatoria</taxon>
        <taxon>Bdelloidea</taxon>
        <taxon>Philodinida</taxon>
        <taxon>Philodinidae</taxon>
        <taxon>Didymodactylos</taxon>
    </lineage>
</organism>
<dbReference type="Proteomes" id="UP000681722">
    <property type="component" value="Unassembled WGS sequence"/>
</dbReference>
<evidence type="ECO:0000256" key="2">
    <source>
        <dbReference type="ARBA" id="ARBA00022692"/>
    </source>
</evidence>
<feature type="transmembrane region" description="Helical" evidence="5">
    <location>
        <begin position="111"/>
        <end position="131"/>
    </location>
</feature>
<dbReference type="EMBL" id="CAJOBC010083568">
    <property type="protein sequence ID" value="CAF4303598.1"/>
    <property type="molecule type" value="Genomic_DNA"/>
</dbReference>
<feature type="transmembrane region" description="Helical" evidence="5">
    <location>
        <begin position="78"/>
        <end position="99"/>
    </location>
</feature>
<dbReference type="Pfam" id="PF00003">
    <property type="entry name" value="7tm_3"/>
    <property type="match status" value="1"/>
</dbReference>
<dbReference type="Proteomes" id="UP000663829">
    <property type="component" value="Unassembled WGS sequence"/>
</dbReference>
<sequence>MPTLKTYRLHKTLHIRQFTGRLYLGDKYLLGIWFSDLVLKSSMLIGLCLGDPFHIQLSSYNTSNDFQCCSSKFQTTNIYYPIIASPYLFLPLLTSIFTCKVRRIPETFNEAKQLGLTVYNLLFLSISLPAIDITMTR</sequence>
<keyword evidence="4 5" id="KW-0472">Membrane</keyword>
<evidence type="ECO:0000313" key="9">
    <source>
        <dbReference type="Proteomes" id="UP000663829"/>
    </source>
</evidence>
<dbReference type="AlphaFoldDB" id="A0A815M659"/>
<comment type="subcellular location">
    <subcellularLocation>
        <location evidence="1">Membrane</location>
        <topology evidence="1">Multi-pass membrane protein</topology>
    </subcellularLocation>
</comment>
<keyword evidence="2 5" id="KW-0812">Transmembrane</keyword>
<evidence type="ECO:0000256" key="5">
    <source>
        <dbReference type="SAM" id="Phobius"/>
    </source>
</evidence>
<gene>
    <name evidence="7" type="ORF">GPM918_LOCUS33693</name>
    <name evidence="8" type="ORF">SRO942_LOCUS34379</name>
</gene>
<evidence type="ECO:0000256" key="3">
    <source>
        <dbReference type="ARBA" id="ARBA00022989"/>
    </source>
</evidence>
<evidence type="ECO:0000256" key="4">
    <source>
        <dbReference type="ARBA" id="ARBA00023136"/>
    </source>
</evidence>
<dbReference type="InterPro" id="IPR017978">
    <property type="entry name" value="GPCR_3_C"/>
</dbReference>
<feature type="domain" description="G-protein coupled receptors family 3 profile" evidence="6">
    <location>
        <begin position="4"/>
        <end position="129"/>
    </location>
</feature>
<dbReference type="OrthoDB" id="2158641at2759"/>
<evidence type="ECO:0000256" key="1">
    <source>
        <dbReference type="ARBA" id="ARBA00004141"/>
    </source>
</evidence>
<keyword evidence="9" id="KW-1185">Reference proteome</keyword>
<evidence type="ECO:0000313" key="8">
    <source>
        <dbReference type="EMBL" id="CAF4303598.1"/>
    </source>
</evidence>
<proteinExistence type="predicted"/>
<keyword evidence="3 5" id="KW-1133">Transmembrane helix</keyword>
<evidence type="ECO:0000313" key="7">
    <source>
        <dbReference type="EMBL" id="CAF1419711.1"/>
    </source>
</evidence>
<dbReference type="GO" id="GO:0004930">
    <property type="term" value="F:G protein-coupled receptor activity"/>
    <property type="evidence" value="ECO:0007669"/>
    <property type="project" value="InterPro"/>
</dbReference>
<protein>
    <recommendedName>
        <fullName evidence="6">G-protein coupled receptors family 3 profile domain-containing protein</fullName>
    </recommendedName>
</protein>
<dbReference type="GO" id="GO:0016020">
    <property type="term" value="C:membrane"/>
    <property type="evidence" value="ECO:0007669"/>
    <property type="project" value="UniProtKB-SubCell"/>
</dbReference>
<accession>A0A815M659</accession>
<name>A0A815M659_9BILA</name>